<dbReference type="EMBL" id="CALNXJ010000080">
    <property type="protein sequence ID" value="CAH3161520.1"/>
    <property type="molecule type" value="Genomic_DNA"/>
</dbReference>
<keyword evidence="10" id="KW-0333">Golgi apparatus</keyword>
<reference evidence="16 17" key="1">
    <citation type="submission" date="2022-05" db="EMBL/GenBank/DDBJ databases">
        <authorList>
            <consortium name="Genoscope - CEA"/>
            <person name="William W."/>
        </authorList>
    </citation>
    <scope>NUCLEOTIDE SEQUENCE [LARGE SCALE GENOMIC DNA]</scope>
</reference>
<keyword evidence="17" id="KW-1185">Reference proteome</keyword>
<evidence type="ECO:0000256" key="8">
    <source>
        <dbReference type="ARBA" id="ARBA00022968"/>
    </source>
</evidence>
<comment type="subcellular location">
    <subcellularLocation>
        <location evidence="1">Golgi apparatus membrane</location>
        <topology evidence="1">Single-pass type II membrane protein</topology>
    </subcellularLocation>
</comment>
<evidence type="ECO:0000256" key="3">
    <source>
        <dbReference type="ARBA" id="ARBA00007477"/>
    </source>
</evidence>
<dbReference type="PANTHER" id="PTHR15075">
    <property type="entry name" value="ALPHA-MANNOSIDE BETA-1,6-N-ACETYLGLUCOSAMINYLTRANSFERASE"/>
    <property type="match status" value="1"/>
</dbReference>
<feature type="domain" description="Glycosyltransferase family 18 catalytic" evidence="15">
    <location>
        <begin position="123"/>
        <end position="676"/>
    </location>
</feature>
<keyword evidence="9 14" id="KW-1133">Transmembrane helix</keyword>
<keyword evidence="11 14" id="KW-0472">Membrane</keyword>
<feature type="transmembrane region" description="Helical" evidence="14">
    <location>
        <begin position="12"/>
        <end position="32"/>
    </location>
</feature>
<evidence type="ECO:0000256" key="9">
    <source>
        <dbReference type="ARBA" id="ARBA00022989"/>
    </source>
</evidence>
<comment type="catalytic activity">
    <reaction evidence="13">
        <text>N(4)-{beta-D-GlcNAc-(1-&gt;2)-[beta-D-GlcNAc-(1-&gt;4)]-alpha-D-Man-(1-&gt;3)-[beta-D-GlcNAc-(1-&gt;2)-alpha-D-Man-(1-&gt;6)]-beta-D-Man-(1-&gt;4)-beta-D-GlcNAc-(1-&gt;4)-beta-D-GlcNAc}-L-asparaginyl-[protein] + UDP-N-acetyl-alpha-D-glucosamine = N(4)-{beta-D-GlcNAc-(1-&gt;2)-[beta-D-GlcNAc-(1-&gt;4)]-alpha-D-Man-(1-&gt;3)-[beta-D-GlcNAc-(1-&gt;2)-[beta-D-GlcNAc-(1-&gt;6)]-alpha-D-Man-(1-&gt;6)]-beta-D-Man-(1-&gt;4)-beta-D-GlcNAc-(1-&gt;4)-beta-D-GlcNAc}-L-asparaginyl-[protein] + UDP + H(+)</text>
        <dbReference type="Rhea" id="RHEA:16921"/>
        <dbReference type="Rhea" id="RHEA-COMP:14374"/>
        <dbReference type="Rhea" id="RHEA-COMP:14377"/>
        <dbReference type="ChEBI" id="CHEBI:15378"/>
        <dbReference type="ChEBI" id="CHEBI:57705"/>
        <dbReference type="ChEBI" id="CHEBI:58223"/>
        <dbReference type="ChEBI" id="CHEBI:139507"/>
        <dbReference type="ChEBI" id="CHEBI:139510"/>
        <dbReference type="EC" id="2.4.1.155"/>
    </reaction>
</comment>
<gene>
    <name evidence="16" type="ORF">PMEA_00033802</name>
</gene>
<keyword evidence="8" id="KW-0735">Signal-anchor</keyword>
<keyword evidence="6" id="KW-0808">Transferase</keyword>
<proteinExistence type="inferred from homology"/>
<dbReference type="GO" id="GO:0006487">
    <property type="term" value="P:protein N-linked glycosylation"/>
    <property type="evidence" value="ECO:0007669"/>
    <property type="project" value="TreeGrafter"/>
</dbReference>
<keyword evidence="7 14" id="KW-0812">Transmembrane</keyword>
<dbReference type="GO" id="GO:0030144">
    <property type="term" value="F:alpha-1,6-mannosylglycoprotein 6-beta-N-acetylglucosaminyltransferase activity"/>
    <property type="evidence" value="ECO:0007669"/>
    <property type="project" value="UniProtKB-EC"/>
</dbReference>
<dbReference type="EC" id="2.4.1.155" evidence="4"/>
<dbReference type="AlphaFoldDB" id="A0AAU9XY74"/>
<comment type="pathway">
    <text evidence="2">Protein modification; protein glycosylation.</text>
</comment>
<sequence>MLWPSRRRSGKLLLVSATIVCILITFLNYNVLKELPMNSDPQGGSIAIWQVVVRFRDDSVHLISFLNYSGLNELPMNSDPQRGSIVAEKISKEECQVPHDWLFPFCESKIQYMQQLWGTNAECYVNRHKLKPENLCSALIYLSEVERFCPLLPWRRRNSTSTKEPKLAEMRFELDQAFIDTLNKLNLRWMRDRITRMWPQWVAAAKQFTAEGSLRRKHHVKKIFIFFGTYAYQPMWLDMAFTGAPLGEMVQWSDLIAALYLLGHDVTLSVNSTTYQSYMSPPKSPGCSDVFEPEFDLIYTDYNGLTYMLMHITPNLSPYICRIRILDSFGTDAQFNYGAYEGVIPGDKTMWARADLNLRQIMTMFPHSPDNLFLGFVVGEPIPEDVKPLKKKPIGLVYGKDVQFWQGKREYLDTLHKYLEIHGTFFAMSEAEIKENVPEYVIAHGILSKPDLEKLLQETKVFIGLGFPYEGPAPLEAIAQGCIFLNAKFDPPHNRLNTRFFKVKPTLRNLTSQHPYAEVFIGKPHVFTVDISNLSHVEEAVKEMLRTEVKPYLPREWTPKGMLERVNAFTEYYNFCEHIERWPPLSEMMLLMGAAGKSCVDVCKERELLCEPTFFVDINTTEDLKKFGMKCSAVETKESLLAPSYDVSTHMCTLQKQPVLFTCVAKEPSARRLCPCRDFQTQQVAFCKQCH</sequence>
<evidence type="ECO:0000256" key="6">
    <source>
        <dbReference type="ARBA" id="ARBA00022679"/>
    </source>
</evidence>
<evidence type="ECO:0000256" key="1">
    <source>
        <dbReference type="ARBA" id="ARBA00004323"/>
    </source>
</evidence>
<comment type="similarity">
    <text evidence="3">Belongs to the glycosyltransferase 18 family.</text>
</comment>
<evidence type="ECO:0000256" key="12">
    <source>
        <dbReference type="ARBA" id="ARBA00023180"/>
    </source>
</evidence>
<accession>A0AAU9XY74</accession>
<comment type="caution">
    <text evidence="16">The sequence shown here is derived from an EMBL/GenBank/DDBJ whole genome shotgun (WGS) entry which is preliminary data.</text>
</comment>
<evidence type="ECO:0000313" key="17">
    <source>
        <dbReference type="Proteomes" id="UP001159428"/>
    </source>
</evidence>
<keyword evidence="12" id="KW-0325">Glycoprotein</keyword>
<keyword evidence="5" id="KW-0328">Glycosyltransferase</keyword>
<protein>
    <recommendedName>
        <fullName evidence="4">alpha-1,6-mannosyl-glycoprotein 6-beta-N-acetylglucosaminyltransferase</fullName>
        <ecNumber evidence="4">2.4.1.155</ecNumber>
    </recommendedName>
</protein>
<name>A0AAU9XY74_9CNID</name>
<evidence type="ECO:0000256" key="5">
    <source>
        <dbReference type="ARBA" id="ARBA00022676"/>
    </source>
</evidence>
<evidence type="ECO:0000256" key="4">
    <source>
        <dbReference type="ARBA" id="ARBA00012671"/>
    </source>
</evidence>
<dbReference type="InterPro" id="IPR026116">
    <property type="entry name" value="GT18_cat"/>
</dbReference>
<evidence type="ECO:0000256" key="11">
    <source>
        <dbReference type="ARBA" id="ARBA00023136"/>
    </source>
</evidence>
<dbReference type="InterPro" id="IPR052105">
    <property type="entry name" value="MGAT5_Glycosyltransferase"/>
</dbReference>
<dbReference type="PANTHER" id="PTHR15075:SF2">
    <property type="entry name" value="ALPHA-1,6-MANNOSYLGLYCOPROTEIN 6-BETA-N-ACETYLGLUCOSAMINYLTRANSFERASE"/>
    <property type="match status" value="1"/>
</dbReference>
<evidence type="ECO:0000256" key="10">
    <source>
        <dbReference type="ARBA" id="ARBA00023034"/>
    </source>
</evidence>
<evidence type="ECO:0000256" key="13">
    <source>
        <dbReference type="ARBA" id="ARBA00048243"/>
    </source>
</evidence>
<evidence type="ECO:0000313" key="16">
    <source>
        <dbReference type="EMBL" id="CAH3161520.1"/>
    </source>
</evidence>
<evidence type="ECO:0000256" key="14">
    <source>
        <dbReference type="SAM" id="Phobius"/>
    </source>
</evidence>
<organism evidence="16 17">
    <name type="scientific">Pocillopora meandrina</name>
    <dbReference type="NCBI Taxonomy" id="46732"/>
    <lineage>
        <taxon>Eukaryota</taxon>
        <taxon>Metazoa</taxon>
        <taxon>Cnidaria</taxon>
        <taxon>Anthozoa</taxon>
        <taxon>Hexacorallia</taxon>
        <taxon>Scleractinia</taxon>
        <taxon>Astrocoeniina</taxon>
        <taxon>Pocilloporidae</taxon>
        <taxon>Pocillopora</taxon>
    </lineage>
</organism>
<evidence type="ECO:0000256" key="2">
    <source>
        <dbReference type="ARBA" id="ARBA00004922"/>
    </source>
</evidence>
<dbReference type="Proteomes" id="UP001159428">
    <property type="component" value="Unassembled WGS sequence"/>
</dbReference>
<evidence type="ECO:0000256" key="7">
    <source>
        <dbReference type="ARBA" id="ARBA00022692"/>
    </source>
</evidence>
<dbReference type="GO" id="GO:0000139">
    <property type="term" value="C:Golgi membrane"/>
    <property type="evidence" value="ECO:0007669"/>
    <property type="project" value="UniProtKB-SubCell"/>
</dbReference>
<dbReference type="Pfam" id="PF15024">
    <property type="entry name" value="Glyco_transf_18"/>
    <property type="match status" value="1"/>
</dbReference>
<evidence type="ECO:0000259" key="15">
    <source>
        <dbReference type="Pfam" id="PF15024"/>
    </source>
</evidence>